<evidence type="ECO:0008006" key="11">
    <source>
        <dbReference type="Google" id="ProtNLM"/>
    </source>
</evidence>
<comment type="caution">
    <text evidence="9">The sequence shown here is derived from an EMBL/GenBank/DDBJ whole genome shotgun (WGS) entry which is preliminary data.</text>
</comment>
<dbReference type="InterPro" id="IPR000943">
    <property type="entry name" value="RNA_pol_sigma70"/>
</dbReference>
<evidence type="ECO:0000256" key="4">
    <source>
        <dbReference type="ARBA" id="ARBA00023163"/>
    </source>
</evidence>
<dbReference type="Proteomes" id="UP001415169">
    <property type="component" value="Unassembled WGS sequence"/>
</dbReference>
<reference evidence="9" key="1">
    <citation type="journal article" date="2014" name="Int. J. Syst. Evol. Microbiol.">
        <title>Complete genome of a new Firmicutes species belonging to the dominant human colonic microbiota ('Ruminococcus bicirculans') reveals two chromosomes and a selective capacity to utilize plant glucans.</title>
        <authorList>
            <consortium name="NISC Comparative Sequencing Program"/>
            <person name="Wegmann U."/>
            <person name="Louis P."/>
            <person name="Goesmann A."/>
            <person name="Henrissat B."/>
            <person name="Duncan S.H."/>
            <person name="Flint H.J."/>
        </authorList>
    </citation>
    <scope>NUCLEOTIDE SEQUENCE</scope>
    <source>
        <strain evidence="9">JCM 17590</strain>
    </source>
</reference>
<dbReference type="Gene3D" id="1.20.120.1810">
    <property type="match status" value="1"/>
</dbReference>
<proteinExistence type="predicted"/>
<feature type="domain" description="RNA polymerase sigma-70 region 3" evidence="6">
    <location>
        <begin position="129"/>
        <end position="166"/>
    </location>
</feature>
<dbReference type="PANTHER" id="PTHR30385">
    <property type="entry name" value="SIGMA FACTOR F FLAGELLAR"/>
    <property type="match status" value="1"/>
</dbReference>
<keyword evidence="2" id="KW-0731">Sigma factor</keyword>
<evidence type="ECO:0000256" key="3">
    <source>
        <dbReference type="ARBA" id="ARBA00023125"/>
    </source>
</evidence>
<dbReference type="PANTHER" id="PTHR30385:SF4">
    <property type="entry name" value="RNA POLYMERASE SIGMA-E FACTOR"/>
    <property type="match status" value="1"/>
</dbReference>
<dbReference type="RefSeq" id="WP_344792473.1">
    <property type="nucleotide sequence ID" value="NZ_BAABBV010000002.1"/>
</dbReference>
<accession>A0ABP7ZMU4</accession>
<dbReference type="Pfam" id="PF04545">
    <property type="entry name" value="Sigma70_r4"/>
    <property type="match status" value="1"/>
</dbReference>
<feature type="domain" description="RNA polymerase sigma-70 region 2" evidence="7">
    <location>
        <begin position="48"/>
        <end position="116"/>
    </location>
</feature>
<dbReference type="EMBL" id="BAABBV010000002">
    <property type="protein sequence ID" value="GAA4165065.1"/>
    <property type="molecule type" value="Genomic_DNA"/>
</dbReference>
<feature type="compositionally biased region" description="Polar residues" evidence="5">
    <location>
        <begin position="1"/>
        <end position="12"/>
    </location>
</feature>
<dbReference type="NCBIfam" id="TIGR02937">
    <property type="entry name" value="sigma70-ECF"/>
    <property type="match status" value="1"/>
</dbReference>
<dbReference type="CDD" id="cd06171">
    <property type="entry name" value="Sigma70_r4"/>
    <property type="match status" value="1"/>
</dbReference>
<evidence type="ECO:0000313" key="10">
    <source>
        <dbReference type="Proteomes" id="UP001415169"/>
    </source>
</evidence>
<keyword evidence="3" id="KW-0238">DNA-binding</keyword>
<evidence type="ECO:0000259" key="6">
    <source>
        <dbReference type="Pfam" id="PF04539"/>
    </source>
</evidence>
<reference evidence="9" key="2">
    <citation type="submission" date="2023-12" db="EMBL/GenBank/DDBJ databases">
        <authorList>
            <person name="Sun Q."/>
            <person name="Inoue M."/>
        </authorList>
    </citation>
    <scope>NUCLEOTIDE SEQUENCE</scope>
    <source>
        <strain evidence="9">JCM 17590</strain>
    </source>
</reference>
<dbReference type="InterPro" id="IPR007627">
    <property type="entry name" value="RNA_pol_sigma70_r2"/>
</dbReference>
<dbReference type="InterPro" id="IPR014284">
    <property type="entry name" value="RNA_pol_sigma-70_dom"/>
</dbReference>
<evidence type="ECO:0000259" key="8">
    <source>
        <dbReference type="Pfam" id="PF04545"/>
    </source>
</evidence>
<name>A0ABP7ZMU4_9MICO</name>
<organism evidence="9 10">
    <name type="scientific">Gryllotalpicola daejeonensis</name>
    <dbReference type="NCBI Taxonomy" id="993087"/>
    <lineage>
        <taxon>Bacteria</taxon>
        <taxon>Bacillati</taxon>
        <taxon>Actinomycetota</taxon>
        <taxon>Actinomycetes</taxon>
        <taxon>Micrococcales</taxon>
        <taxon>Microbacteriaceae</taxon>
        <taxon>Gryllotalpicola</taxon>
    </lineage>
</organism>
<dbReference type="Pfam" id="PF04539">
    <property type="entry name" value="Sigma70_r3"/>
    <property type="match status" value="1"/>
</dbReference>
<dbReference type="InterPro" id="IPR007624">
    <property type="entry name" value="RNA_pol_sigma70_r3"/>
</dbReference>
<dbReference type="InterPro" id="IPR007630">
    <property type="entry name" value="RNA_pol_sigma70_r4"/>
</dbReference>
<evidence type="ECO:0000256" key="1">
    <source>
        <dbReference type="ARBA" id="ARBA00023015"/>
    </source>
</evidence>
<dbReference type="SUPFAM" id="SSF88659">
    <property type="entry name" value="Sigma3 and sigma4 domains of RNA polymerase sigma factors"/>
    <property type="match status" value="2"/>
</dbReference>
<evidence type="ECO:0000256" key="2">
    <source>
        <dbReference type="ARBA" id="ARBA00023082"/>
    </source>
</evidence>
<evidence type="ECO:0000259" key="7">
    <source>
        <dbReference type="Pfam" id="PF04542"/>
    </source>
</evidence>
<protein>
    <recommendedName>
        <fullName evidence="11">Sigma-70 family RNA polymerase sigma factor</fullName>
    </recommendedName>
</protein>
<dbReference type="Gene3D" id="1.20.140.160">
    <property type="match status" value="1"/>
</dbReference>
<feature type="domain" description="RNA polymerase sigma-70 region 4" evidence="8">
    <location>
        <begin position="210"/>
        <end position="258"/>
    </location>
</feature>
<dbReference type="SUPFAM" id="SSF88946">
    <property type="entry name" value="Sigma2 domain of RNA polymerase sigma factors"/>
    <property type="match status" value="1"/>
</dbReference>
<keyword evidence="4" id="KW-0804">Transcription</keyword>
<dbReference type="InterPro" id="IPR013324">
    <property type="entry name" value="RNA_pol_sigma_r3/r4-like"/>
</dbReference>
<gene>
    <name evidence="9" type="ORF">GCM10022286_27690</name>
</gene>
<keyword evidence="1" id="KW-0805">Transcription regulation</keyword>
<dbReference type="InterPro" id="IPR013325">
    <property type="entry name" value="RNA_pol_sigma_r2"/>
</dbReference>
<sequence>MNGNKATNSSKVATLEARRRRSEETTAAFEQVGTCTPQERMRIENQVVVAHIPLAESLARRYWRGDDDYGDLRQVALLGLVKAARHYDPERGTPFVPYAVPTIDGELKRHIRDHGWLVRPGRRMQELCSALMRARPRLAQSLGREASDLELAEELHVTEQDVRAARACLDAQSPITVASAGDDDETPSLIPSYVDPDFDRAELRAMLQHALVHLSEREGLILQRRFAEEKTQAEIGEELGVSQMQVSRLLAKILDRLRSELGATFPQGLQDAA</sequence>
<evidence type="ECO:0000313" key="9">
    <source>
        <dbReference type="EMBL" id="GAA4165065.1"/>
    </source>
</evidence>
<keyword evidence="10" id="KW-1185">Reference proteome</keyword>
<feature type="region of interest" description="Disordered" evidence="5">
    <location>
        <begin position="1"/>
        <end position="25"/>
    </location>
</feature>
<dbReference type="PRINTS" id="PR00046">
    <property type="entry name" value="SIGMA70FCT"/>
</dbReference>
<evidence type="ECO:0000256" key="5">
    <source>
        <dbReference type="SAM" id="MobiDB-lite"/>
    </source>
</evidence>
<dbReference type="Pfam" id="PF04542">
    <property type="entry name" value="Sigma70_r2"/>
    <property type="match status" value="1"/>
</dbReference>